<gene>
    <name evidence="3" type="primary">yneP</name>
    <name evidence="3" type="ORF">AHA02nite_08030</name>
</gene>
<evidence type="ECO:0000256" key="1">
    <source>
        <dbReference type="ARBA" id="ARBA00005953"/>
    </source>
</evidence>
<dbReference type="EMBL" id="BJYA01000002">
    <property type="protein sequence ID" value="GEN45027.1"/>
    <property type="molecule type" value="Genomic_DNA"/>
</dbReference>
<protein>
    <submittedName>
        <fullName evidence="3">Putative acyl-CoA thioesterase YneP</fullName>
    </submittedName>
</protein>
<comment type="caution">
    <text evidence="3">The sequence shown here is derived from an EMBL/GenBank/DDBJ whole genome shotgun (WGS) entry which is preliminary data.</text>
</comment>
<keyword evidence="2" id="KW-0378">Hydrolase</keyword>
<evidence type="ECO:0000313" key="3">
    <source>
        <dbReference type="EMBL" id="GEN45027.1"/>
    </source>
</evidence>
<keyword evidence="4" id="KW-1185">Reference proteome</keyword>
<dbReference type="OrthoDB" id="9800856at2"/>
<dbReference type="Pfam" id="PF13279">
    <property type="entry name" value="4HBT_2"/>
    <property type="match status" value="1"/>
</dbReference>
<dbReference type="GO" id="GO:0047617">
    <property type="term" value="F:fatty acyl-CoA hydrolase activity"/>
    <property type="evidence" value="ECO:0007669"/>
    <property type="project" value="TreeGrafter"/>
</dbReference>
<dbReference type="CDD" id="cd00586">
    <property type="entry name" value="4HBT"/>
    <property type="match status" value="1"/>
</dbReference>
<evidence type="ECO:0000256" key="2">
    <source>
        <dbReference type="ARBA" id="ARBA00022801"/>
    </source>
</evidence>
<dbReference type="InterPro" id="IPR050563">
    <property type="entry name" value="4-hydroxybenzoyl-CoA_TE"/>
</dbReference>
<organism evidence="3 4">
    <name type="scientific">Alkalibacillus haloalkaliphilus</name>
    <dbReference type="NCBI Taxonomy" id="94136"/>
    <lineage>
        <taxon>Bacteria</taxon>
        <taxon>Bacillati</taxon>
        <taxon>Bacillota</taxon>
        <taxon>Bacilli</taxon>
        <taxon>Bacillales</taxon>
        <taxon>Bacillaceae</taxon>
        <taxon>Alkalibacillus</taxon>
    </lineage>
</organism>
<dbReference type="Gene3D" id="3.10.129.10">
    <property type="entry name" value="Hotdog Thioesterase"/>
    <property type="match status" value="1"/>
</dbReference>
<dbReference type="RefSeq" id="WP_146814611.1">
    <property type="nucleotide sequence ID" value="NZ_BJYA01000002.1"/>
</dbReference>
<dbReference type="FunFam" id="3.10.129.10:FF:000026">
    <property type="entry name" value="Possible 4-hydroxybenzoyl-CoA thioesterase"/>
    <property type="match status" value="1"/>
</dbReference>
<name>A0A511W213_9BACI</name>
<dbReference type="NCBIfam" id="TIGR00051">
    <property type="entry name" value="YbgC/FadM family acyl-CoA thioesterase"/>
    <property type="match status" value="1"/>
</dbReference>
<evidence type="ECO:0000313" key="4">
    <source>
        <dbReference type="Proteomes" id="UP000321440"/>
    </source>
</evidence>
<dbReference type="PANTHER" id="PTHR31793:SF27">
    <property type="entry name" value="NOVEL THIOESTERASE SUPERFAMILY DOMAIN AND SAPOSIN A-TYPE DOMAIN CONTAINING PROTEIN (0610012H03RIK)"/>
    <property type="match status" value="1"/>
</dbReference>
<dbReference type="AlphaFoldDB" id="A0A511W213"/>
<dbReference type="InterPro" id="IPR006684">
    <property type="entry name" value="YbgC/YbaW"/>
</dbReference>
<dbReference type="PIRSF" id="PIRSF003230">
    <property type="entry name" value="YbgC"/>
    <property type="match status" value="1"/>
</dbReference>
<dbReference type="PANTHER" id="PTHR31793">
    <property type="entry name" value="4-HYDROXYBENZOYL-COA THIOESTERASE FAMILY MEMBER"/>
    <property type="match status" value="1"/>
</dbReference>
<proteinExistence type="inferred from homology"/>
<dbReference type="SUPFAM" id="SSF54637">
    <property type="entry name" value="Thioesterase/thiol ester dehydrase-isomerase"/>
    <property type="match status" value="1"/>
</dbReference>
<dbReference type="Proteomes" id="UP000321440">
    <property type="component" value="Unassembled WGS sequence"/>
</dbReference>
<comment type="similarity">
    <text evidence="1">Belongs to the 4-hydroxybenzoyl-CoA thioesterase family.</text>
</comment>
<reference evidence="3 4" key="1">
    <citation type="submission" date="2019-07" db="EMBL/GenBank/DDBJ databases">
        <title>Whole genome shotgun sequence of Alkalibacillus haloalkaliphilus NBRC 103110.</title>
        <authorList>
            <person name="Hosoyama A."/>
            <person name="Uohara A."/>
            <person name="Ohji S."/>
            <person name="Ichikawa N."/>
        </authorList>
    </citation>
    <scope>NUCLEOTIDE SEQUENCE [LARGE SCALE GENOMIC DNA]</scope>
    <source>
        <strain evidence="3 4">NBRC 103110</strain>
    </source>
</reference>
<dbReference type="InterPro" id="IPR029069">
    <property type="entry name" value="HotDog_dom_sf"/>
</dbReference>
<accession>A0A511W213</accession>
<sequence length="145" mass="16788">MITNETEVKVRYQETDQMGVVYHANYFVWFEIGRTHLIEDLGFRYADMEEEGIVSPVVDIEAKYKRPLRYGQVATVKTYIKEYDGFRVVYGYEVYTDDGTLAVTGSSSHVCVKKSNFRPISIKKHFPDWHKAYEQAVGEADGVRN</sequence>